<evidence type="ECO:0000313" key="3">
    <source>
        <dbReference type="EMBL" id="EGV33551.1"/>
    </source>
</evidence>
<evidence type="ECO:0000313" key="4">
    <source>
        <dbReference type="Proteomes" id="UP000005141"/>
    </source>
</evidence>
<keyword evidence="4" id="KW-1185">Reference proteome</keyword>
<feature type="domain" description="N-terminal" evidence="1">
    <location>
        <begin position="17"/>
        <end position="147"/>
    </location>
</feature>
<dbReference type="OrthoDB" id="9792687at2"/>
<dbReference type="PATRIC" id="fig|702438.4.peg.804"/>
<dbReference type="GO" id="GO:0003697">
    <property type="term" value="F:single-stranded DNA binding"/>
    <property type="evidence" value="ECO:0007669"/>
    <property type="project" value="InterPro"/>
</dbReference>
<dbReference type="Pfam" id="PF08401">
    <property type="entry name" value="ArdcN"/>
    <property type="match status" value="1"/>
</dbReference>
<dbReference type="Proteomes" id="UP000005141">
    <property type="component" value="Unassembled WGS sequence"/>
</dbReference>
<dbReference type="GeneID" id="95425485"/>
<dbReference type="HOGENOM" id="CLU_041111_3_0_10"/>
<dbReference type="InterPro" id="IPR041459">
    <property type="entry name" value="MPTase-PolyVal"/>
</dbReference>
<sequence>MKKNYSNSTNFKSQADKVAETFSQMMISRMEEMKGKSWQQGWIAGKSLGAAPQNLTGREYSGGNSFFLQLYAAAKQFQAPIYMTFLQAEKEKLSIKKGEKSIPIVYWDLVIKNKDGKNVEKDEYGKLSTEEKKSMDVQPLLKAYNVFNIDQTNLKEVDVEKYNKLVDKFHVEPKIDKKGMYENAALDRMFEKQEWVCPIHVDKPERSAYYNPSMDYIAIPMKEQFKKGNTPQEIFKDGMAFYGTALHEMAHSTGHETRLNRTKGNRFGDAKYAKEELVAELTSAMIGNSMGFDKRILNNNAAYLDSWINVLKQEPKFILSVMADVNKASKMILDKVERQKVELGKTQGDNITRNEKQDIVFDDASIFKLKNGDFAIRASVNGVSLGTKTISSTEAHSYFLKDNSQEKNAFMKNLLHKTYSTELKSMEQNKVRSLHL</sequence>
<accession>G1WAE2</accession>
<reference evidence="3 4" key="1">
    <citation type="submission" date="2011-07" db="EMBL/GenBank/DDBJ databases">
        <title>The Genome Sequence of Prevotella oulorum F0390.</title>
        <authorList>
            <consortium name="The Broad Institute Genome Sequencing Platform"/>
            <consortium name="The Broad Institute Genome Sequencing Center for Infectious Disease"/>
            <person name="Earl A."/>
            <person name="Ward D."/>
            <person name="Feldgarden M."/>
            <person name="Gevers D."/>
            <person name="Izard J."/>
            <person name="Ganesan A."/>
            <person name="Baranova O.V."/>
            <person name="Blanton J.M."/>
            <person name="Tanner A.C."/>
            <person name="Dewhirst F.E."/>
            <person name="Young S.K."/>
            <person name="Zeng Q."/>
            <person name="Gargeya S."/>
            <person name="Fitzgerald M."/>
            <person name="Haas B."/>
            <person name="Abouelleil A."/>
            <person name="Alvarado L."/>
            <person name="Arachchi H.M."/>
            <person name="Berlin A."/>
            <person name="Brown A."/>
            <person name="Chapman S.B."/>
            <person name="Chen Z."/>
            <person name="Dunbar C."/>
            <person name="Freedman E."/>
            <person name="Gearin G."/>
            <person name="Gellesch M."/>
            <person name="Goldberg J."/>
            <person name="Griggs A."/>
            <person name="Gujja S."/>
            <person name="Heiman D."/>
            <person name="Howarth C."/>
            <person name="Larson L."/>
            <person name="Lui A."/>
            <person name="MacDonald P.J.P."/>
            <person name="Mehta T."/>
            <person name="Montmayeur A."/>
            <person name="Murphy C."/>
            <person name="Neiman D."/>
            <person name="Pearson M."/>
            <person name="Priest M."/>
            <person name="Roberts A."/>
            <person name="Saif S."/>
            <person name="Shea T."/>
            <person name="Shenoy N."/>
            <person name="Sisk P."/>
            <person name="Stolte C."/>
            <person name="Sykes S."/>
            <person name="Wortman J."/>
            <person name="Nusbaum C."/>
            <person name="Birren B."/>
        </authorList>
    </citation>
    <scope>NUCLEOTIDE SEQUENCE [LARGE SCALE GENOMIC DNA]</scope>
    <source>
        <strain evidence="3 4">F0390</strain>
    </source>
</reference>
<dbReference type="InterPro" id="IPR013610">
    <property type="entry name" value="ArdC_N"/>
</dbReference>
<protein>
    <recommendedName>
        <fullName evidence="5">DUF1738 domain-containing protein</fullName>
    </recommendedName>
</protein>
<feature type="domain" description="Polyvalent protein metallopeptidase" evidence="2">
    <location>
        <begin position="200"/>
        <end position="320"/>
    </location>
</feature>
<evidence type="ECO:0008006" key="5">
    <source>
        <dbReference type="Google" id="ProtNLM"/>
    </source>
</evidence>
<evidence type="ECO:0000259" key="2">
    <source>
        <dbReference type="Pfam" id="PF18818"/>
    </source>
</evidence>
<name>G1WAE2_9BACT</name>
<comment type="caution">
    <text evidence="3">The sequence shown here is derived from an EMBL/GenBank/DDBJ whole genome shotgun (WGS) entry which is preliminary data.</text>
</comment>
<dbReference type="Pfam" id="PF18818">
    <property type="entry name" value="MPTase-PolyVal"/>
    <property type="match status" value="1"/>
</dbReference>
<organism evidence="3 4">
    <name type="scientific">Segatella oulorum F0390</name>
    <dbReference type="NCBI Taxonomy" id="702438"/>
    <lineage>
        <taxon>Bacteria</taxon>
        <taxon>Pseudomonadati</taxon>
        <taxon>Bacteroidota</taxon>
        <taxon>Bacteroidia</taxon>
        <taxon>Bacteroidales</taxon>
        <taxon>Prevotellaceae</taxon>
        <taxon>Segatella</taxon>
    </lineage>
</organism>
<dbReference type="RefSeq" id="WP_004379793.1">
    <property type="nucleotide sequence ID" value="NZ_JH114215.1"/>
</dbReference>
<dbReference type="EMBL" id="ADGI01000025">
    <property type="protein sequence ID" value="EGV33551.1"/>
    <property type="molecule type" value="Genomic_DNA"/>
</dbReference>
<dbReference type="eggNOG" id="COG4227">
    <property type="taxonomic scope" value="Bacteria"/>
</dbReference>
<proteinExistence type="predicted"/>
<gene>
    <name evidence="3" type="ORF">HMPREF9431_00787</name>
</gene>
<evidence type="ECO:0000259" key="1">
    <source>
        <dbReference type="Pfam" id="PF08401"/>
    </source>
</evidence>
<dbReference type="AlphaFoldDB" id="G1WAE2"/>